<dbReference type="PRINTS" id="PR00455">
    <property type="entry name" value="HTHTETR"/>
</dbReference>
<reference evidence="5 6" key="1">
    <citation type="submission" date="2024-05" db="EMBL/GenBank/DDBJ databases">
        <title>Microbispora sp.ZYX-F-249.</title>
        <authorList>
            <person name="Xie H."/>
        </authorList>
    </citation>
    <scope>NUCLEOTIDE SEQUENCE [LARGE SCALE GENOMIC DNA]</scope>
    <source>
        <strain evidence="5 6">ZYX-F-249</strain>
    </source>
</reference>
<sequence>MANGLTGTGGNGANGRVPPEGAVPIGGDRELPVLDLETGRPAPVRERADAARNRMRVLKAAEELFATRDARHVTMDEIAKAAGVGRATLYRRYPDPASIATALLDEHERQVQEHILSGPPPLGPGAAPADRLAAFHIAMTDLLERHLHLVLGAETGSARFGTGAYRFWRMHVRMLLTEAGVPDPDAMTDAVLAPLAPEVYQFQRHTMGLSQARVTEALVWSARRLAGHDPGRV</sequence>
<comment type="caution">
    <text evidence="5">The sequence shown here is derived from an EMBL/GenBank/DDBJ whole genome shotgun (WGS) entry which is preliminary data.</text>
</comment>
<dbReference type="InterPro" id="IPR001647">
    <property type="entry name" value="HTH_TetR"/>
</dbReference>
<evidence type="ECO:0000259" key="4">
    <source>
        <dbReference type="PROSITE" id="PS50977"/>
    </source>
</evidence>
<dbReference type="InterPro" id="IPR009057">
    <property type="entry name" value="Homeodomain-like_sf"/>
</dbReference>
<evidence type="ECO:0000313" key="5">
    <source>
        <dbReference type="EMBL" id="MEN3536532.1"/>
    </source>
</evidence>
<proteinExistence type="predicted"/>
<dbReference type="InterPro" id="IPR050109">
    <property type="entry name" value="HTH-type_TetR-like_transc_reg"/>
</dbReference>
<name>A0ABV0ANX7_9ACTN</name>
<accession>A0ABV0ANX7</accession>
<keyword evidence="6" id="KW-1185">Reference proteome</keyword>
<feature type="domain" description="HTH tetR-type" evidence="4">
    <location>
        <begin position="51"/>
        <end position="111"/>
    </location>
</feature>
<dbReference type="PANTHER" id="PTHR30055:SF209">
    <property type="entry name" value="POSSIBLE TRANSCRIPTIONAL REGULATORY PROTEIN (PROBABLY TETR-FAMILY)"/>
    <property type="match status" value="1"/>
</dbReference>
<keyword evidence="1 2" id="KW-0238">DNA-binding</keyword>
<dbReference type="Gene3D" id="1.10.357.10">
    <property type="entry name" value="Tetracycline Repressor, domain 2"/>
    <property type="match status" value="1"/>
</dbReference>
<feature type="region of interest" description="Disordered" evidence="3">
    <location>
        <begin position="1"/>
        <end position="29"/>
    </location>
</feature>
<protein>
    <submittedName>
        <fullName evidence="5">Helix-turn-helix domain-containing protein</fullName>
    </submittedName>
</protein>
<feature type="compositionally biased region" description="Gly residues" evidence="3">
    <location>
        <begin position="1"/>
        <end position="13"/>
    </location>
</feature>
<gene>
    <name evidence="5" type="ORF">AAH991_15565</name>
</gene>
<dbReference type="PROSITE" id="PS50977">
    <property type="entry name" value="HTH_TETR_2"/>
    <property type="match status" value="1"/>
</dbReference>
<dbReference type="SUPFAM" id="SSF46689">
    <property type="entry name" value="Homeodomain-like"/>
    <property type="match status" value="1"/>
</dbReference>
<evidence type="ECO:0000256" key="1">
    <source>
        <dbReference type="ARBA" id="ARBA00023125"/>
    </source>
</evidence>
<evidence type="ECO:0000256" key="3">
    <source>
        <dbReference type="SAM" id="MobiDB-lite"/>
    </source>
</evidence>
<dbReference type="RefSeq" id="WP_346226522.1">
    <property type="nucleotide sequence ID" value="NZ_JBDJAW010000011.1"/>
</dbReference>
<dbReference type="Pfam" id="PF00440">
    <property type="entry name" value="TetR_N"/>
    <property type="match status" value="1"/>
</dbReference>
<dbReference type="Proteomes" id="UP001447516">
    <property type="component" value="Unassembled WGS sequence"/>
</dbReference>
<dbReference type="PANTHER" id="PTHR30055">
    <property type="entry name" value="HTH-TYPE TRANSCRIPTIONAL REGULATOR RUTR"/>
    <property type="match status" value="1"/>
</dbReference>
<dbReference type="EMBL" id="JBDJAW010000011">
    <property type="protein sequence ID" value="MEN3536532.1"/>
    <property type="molecule type" value="Genomic_DNA"/>
</dbReference>
<organism evidence="5 6">
    <name type="scientific">Microbispora maris</name>
    <dbReference type="NCBI Taxonomy" id="3144104"/>
    <lineage>
        <taxon>Bacteria</taxon>
        <taxon>Bacillati</taxon>
        <taxon>Actinomycetota</taxon>
        <taxon>Actinomycetes</taxon>
        <taxon>Streptosporangiales</taxon>
        <taxon>Streptosporangiaceae</taxon>
        <taxon>Microbispora</taxon>
    </lineage>
</organism>
<evidence type="ECO:0000256" key="2">
    <source>
        <dbReference type="PROSITE-ProRule" id="PRU00335"/>
    </source>
</evidence>
<feature type="DNA-binding region" description="H-T-H motif" evidence="2">
    <location>
        <begin position="74"/>
        <end position="93"/>
    </location>
</feature>
<evidence type="ECO:0000313" key="6">
    <source>
        <dbReference type="Proteomes" id="UP001447516"/>
    </source>
</evidence>